<sequence>MLTQDLLYHMYTYYEDDALCASLKKLSVLFCSADVETSVELLHPLFIKIWGEEKFQQSKKRITQSSFPRKSKSVPAPTTEISHCCPSQERCLIASC</sequence>
<evidence type="ECO:0000313" key="3">
    <source>
        <dbReference type="Proteomes" id="UP000828390"/>
    </source>
</evidence>
<dbReference type="AlphaFoldDB" id="A0A9D4JPG3"/>
<accession>A0A9D4JPG3</accession>
<name>A0A9D4JPG3_DREPO</name>
<keyword evidence="3" id="KW-1185">Reference proteome</keyword>
<reference evidence="2" key="1">
    <citation type="journal article" date="2019" name="bioRxiv">
        <title>The Genome of the Zebra Mussel, Dreissena polymorpha: A Resource for Invasive Species Research.</title>
        <authorList>
            <person name="McCartney M.A."/>
            <person name="Auch B."/>
            <person name="Kono T."/>
            <person name="Mallez S."/>
            <person name="Zhang Y."/>
            <person name="Obille A."/>
            <person name="Becker A."/>
            <person name="Abrahante J.E."/>
            <person name="Garbe J."/>
            <person name="Badalamenti J.P."/>
            <person name="Herman A."/>
            <person name="Mangelson H."/>
            <person name="Liachko I."/>
            <person name="Sullivan S."/>
            <person name="Sone E.D."/>
            <person name="Koren S."/>
            <person name="Silverstein K.A.T."/>
            <person name="Beckman K.B."/>
            <person name="Gohl D.M."/>
        </authorList>
    </citation>
    <scope>NUCLEOTIDE SEQUENCE</scope>
    <source>
        <strain evidence="2">Duluth1</strain>
        <tissue evidence="2">Whole animal</tissue>
    </source>
</reference>
<comment type="caution">
    <text evidence="2">The sequence shown here is derived from an EMBL/GenBank/DDBJ whole genome shotgun (WGS) entry which is preliminary data.</text>
</comment>
<reference evidence="2" key="2">
    <citation type="submission" date="2020-11" db="EMBL/GenBank/DDBJ databases">
        <authorList>
            <person name="McCartney M.A."/>
            <person name="Auch B."/>
            <person name="Kono T."/>
            <person name="Mallez S."/>
            <person name="Becker A."/>
            <person name="Gohl D.M."/>
            <person name="Silverstein K.A.T."/>
            <person name="Koren S."/>
            <person name="Bechman K.B."/>
            <person name="Herman A."/>
            <person name="Abrahante J.E."/>
            <person name="Garbe J."/>
        </authorList>
    </citation>
    <scope>NUCLEOTIDE SEQUENCE</scope>
    <source>
        <strain evidence="2">Duluth1</strain>
        <tissue evidence="2">Whole animal</tissue>
    </source>
</reference>
<dbReference type="EMBL" id="JAIWYP010000005">
    <property type="protein sequence ID" value="KAH3819725.1"/>
    <property type="molecule type" value="Genomic_DNA"/>
</dbReference>
<proteinExistence type="predicted"/>
<feature type="region of interest" description="Disordered" evidence="1">
    <location>
        <begin position="61"/>
        <end position="81"/>
    </location>
</feature>
<gene>
    <name evidence="2" type="ORF">DPMN_121468</name>
</gene>
<organism evidence="2 3">
    <name type="scientific">Dreissena polymorpha</name>
    <name type="common">Zebra mussel</name>
    <name type="synonym">Mytilus polymorpha</name>
    <dbReference type="NCBI Taxonomy" id="45954"/>
    <lineage>
        <taxon>Eukaryota</taxon>
        <taxon>Metazoa</taxon>
        <taxon>Spiralia</taxon>
        <taxon>Lophotrochozoa</taxon>
        <taxon>Mollusca</taxon>
        <taxon>Bivalvia</taxon>
        <taxon>Autobranchia</taxon>
        <taxon>Heteroconchia</taxon>
        <taxon>Euheterodonta</taxon>
        <taxon>Imparidentia</taxon>
        <taxon>Neoheterodontei</taxon>
        <taxon>Myida</taxon>
        <taxon>Dreissenoidea</taxon>
        <taxon>Dreissenidae</taxon>
        <taxon>Dreissena</taxon>
    </lineage>
</organism>
<dbReference type="Proteomes" id="UP000828390">
    <property type="component" value="Unassembled WGS sequence"/>
</dbReference>
<evidence type="ECO:0000313" key="2">
    <source>
        <dbReference type="EMBL" id="KAH3819725.1"/>
    </source>
</evidence>
<evidence type="ECO:0000256" key="1">
    <source>
        <dbReference type="SAM" id="MobiDB-lite"/>
    </source>
</evidence>
<protein>
    <submittedName>
        <fullName evidence="2">Uncharacterized protein</fullName>
    </submittedName>
</protein>